<dbReference type="PANTHER" id="PTHR43272">
    <property type="entry name" value="LONG-CHAIN-FATTY-ACID--COA LIGASE"/>
    <property type="match status" value="1"/>
</dbReference>
<dbReference type="RefSeq" id="WP_119928096.1">
    <property type="nucleotide sequence ID" value="NZ_QZEY01000007.1"/>
</dbReference>
<dbReference type="InterPro" id="IPR020845">
    <property type="entry name" value="AMP-binding_CS"/>
</dbReference>
<accession>A0A3A4AQP4</accession>
<dbReference type="PANTHER" id="PTHR43272:SF32">
    <property type="entry name" value="AMP-DEPENDENT SYNTHETASE_LIGASE DOMAIN-CONTAINING PROTEIN"/>
    <property type="match status" value="1"/>
</dbReference>
<dbReference type="Proteomes" id="UP000265768">
    <property type="component" value="Unassembled WGS sequence"/>
</dbReference>
<dbReference type="CDD" id="cd05907">
    <property type="entry name" value="VL_LC_FACS_like"/>
    <property type="match status" value="1"/>
</dbReference>
<dbReference type="SUPFAM" id="SSF56801">
    <property type="entry name" value="Acetyl-CoA synthetase-like"/>
    <property type="match status" value="1"/>
</dbReference>
<name>A0A3A4AQP4_9ACTN</name>
<sequence length="595" mass="64017">MREYSVPLMVDVAESANLTDAVFDRAETEADAVGFRRKTAAGWTTVTVGEFRDQVAALAKGLIAAGVEPGDRVALMSRTRYEWTLVDYAIWSAGAVTVPIYETSSADQVRWIVTDSGARAVFAEGSAVAATVREAVPDLKDLWEIEAGAVDDLSARGTGVSDETLRERRRSRTASDLASIIYTSGTTGRPKGCRLTHDNILFIVRNTVFGGLSKVLAEGEGRSTLLFLPLAHVFARIIQVACVEGGIVLGHTPNMKDVVPDLQAFGPTFLLGVPRVFEKVHNGAEQKAIADGKGKIFHIAADTAIAYSKALDGGRPGLGLRIKHAVFDKLVYAKLRAATGGRLTHAISGGSALGDRLGHFFRGVGIEIYEGWGLTETSAPSSVNTPERNKVGTVGRPLPGVAARVGDDGEVLIRGRHVFDGYWNNDQATAEAIDDEGWFHTGDLGEIDDEGFIRITGRKKEIIVTAAGKNVAPAPLEDSLRSHPLIGQCMVVGENRPFVAALITLDPEALEPWKAQHGKSGGVSELRRDPELLAEIQGAVDKANTTVSRAESIKKFEILDTDLTEESGHLTPTLKIKRNIVLRDFAAEIDALYQH</sequence>
<dbReference type="PROSITE" id="PS00455">
    <property type="entry name" value="AMP_BINDING"/>
    <property type="match status" value="1"/>
</dbReference>
<dbReference type="Pfam" id="PF00501">
    <property type="entry name" value="AMP-binding"/>
    <property type="match status" value="1"/>
</dbReference>
<evidence type="ECO:0000313" key="7">
    <source>
        <dbReference type="EMBL" id="RJL31411.1"/>
    </source>
</evidence>
<proteinExistence type="inferred from homology"/>
<reference evidence="7 8" key="1">
    <citation type="submission" date="2018-09" db="EMBL/GenBank/DDBJ databases">
        <title>YIM 75507 draft genome.</title>
        <authorList>
            <person name="Tang S."/>
            <person name="Feng Y."/>
        </authorList>
    </citation>
    <scope>NUCLEOTIDE SEQUENCE [LARGE SCALE GENOMIC DNA]</scope>
    <source>
        <strain evidence="7 8">YIM 75507</strain>
    </source>
</reference>
<keyword evidence="4" id="KW-0443">Lipid metabolism</keyword>
<protein>
    <recommendedName>
        <fullName evidence="5">Acyl-CoA synthetase</fullName>
    </recommendedName>
</protein>
<evidence type="ECO:0000256" key="3">
    <source>
        <dbReference type="ARBA" id="ARBA00022832"/>
    </source>
</evidence>
<dbReference type="GO" id="GO:0016020">
    <property type="term" value="C:membrane"/>
    <property type="evidence" value="ECO:0007669"/>
    <property type="project" value="TreeGrafter"/>
</dbReference>
<comment type="caution">
    <text evidence="7">The sequence shown here is derived from an EMBL/GenBank/DDBJ whole genome shotgun (WGS) entry which is preliminary data.</text>
</comment>
<dbReference type="Gene3D" id="3.40.50.12780">
    <property type="entry name" value="N-terminal domain of ligase-like"/>
    <property type="match status" value="1"/>
</dbReference>
<dbReference type="EMBL" id="QZEY01000007">
    <property type="protein sequence ID" value="RJL31411.1"/>
    <property type="molecule type" value="Genomic_DNA"/>
</dbReference>
<evidence type="ECO:0000259" key="6">
    <source>
        <dbReference type="Pfam" id="PF00501"/>
    </source>
</evidence>
<evidence type="ECO:0000256" key="5">
    <source>
        <dbReference type="ARBA" id="ARBA00032875"/>
    </source>
</evidence>
<evidence type="ECO:0000256" key="4">
    <source>
        <dbReference type="ARBA" id="ARBA00023098"/>
    </source>
</evidence>
<dbReference type="Pfam" id="PF23562">
    <property type="entry name" value="AMP-binding_C_3"/>
    <property type="match status" value="1"/>
</dbReference>
<dbReference type="OrthoDB" id="5240489at2"/>
<organism evidence="7 8">
    <name type="scientific">Bailinhaonella thermotolerans</name>
    <dbReference type="NCBI Taxonomy" id="1070861"/>
    <lineage>
        <taxon>Bacteria</taxon>
        <taxon>Bacillati</taxon>
        <taxon>Actinomycetota</taxon>
        <taxon>Actinomycetes</taxon>
        <taxon>Streptosporangiales</taxon>
        <taxon>Streptosporangiaceae</taxon>
        <taxon>Bailinhaonella</taxon>
    </lineage>
</organism>
<feature type="domain" description="AMP-dependent synthetase/ligase" evidence="6">
    <location>
        <begin position="32"/>
        <end position="423"/>
    </location>
</feature>
<dbReference type="InterPro" id="IPR042099">
    <property type="entry name" value="ANL_N_sf"/>
</dbReference>
<evidence type="ECO:0000256" key="2">
    <source>
        <dbReference type="ARBA" id="ARBA00022598"/>
    </source>
</evidence>
<dbReference type="InterPro" id="IPR000873">
    <property type="entry name" value="AMP-dep_synth/lig_dom"/>
</dbReference>
<evidence type="ECO:0000256" key="1">
    <source>
        <dbReference type="ARBA" id="ARBA00006432"/>
    </source>
</evidence>
<dbReference type="AlphaFoldDB" id="A0A3A4AQP4"/>
<comment type="similarity">
    <text evidence="1">Belongs to the ATP-dependent AMP-binding enzyme family.</text>
</comment>
<gene>
    <name evidence="7" type="ORF">D5H75_20475</name>
</gene>
<evidence type="ECO:0000313" key="8">
    <source>
        <dbReference type="Proteomes" id="UP000265768"/>
    </source>
</evidence>
<keyword evidence="2 7" id="KW-0436">Ligase</keyword>
<keyword evidence="3" id="KW-0276">Fatty acid metabolism</keyword>
<keyword evidence="8" id="KW-1185">Reference proteome</keyword>
<dbReference type="GO" id="GO:0004467">
    <property type="term" value="F:long-chain fatty acid-CoA ligase activity"/>
    <property type="evidence" value="ECO:0007669"/>
    <property type="project" value="TreeGrafter"/>
</dbReference>